<protein>
    <submittedName>
        <fullName evidence="3">PEP-CTERM sorting domain-containing protein</fullName>
    </submittedName>
</protein>
<organism evidence="3 4">
    <name type="scientific">Litorilituus lipolyticus</name>
    <dbReference type="NCBI Taxonomy" id="2491017"/>
    <lineage>
        <taxon>Bacteria</taxon>
        <taxon>Pseudomonadati</taxon>
        <taxon>Pseudomonadota</taxon>
        <taxon>Gammaproteobacteria</taxon>
        <taxon>Alteromonadales</taxon>
        <taxon>Colwelliaceae</taxon>
        <taxon>Litorilituus</taxon>
    </lineage>
</organism>
<dbReference type="NCBIfam" id="TIGR02595">
    <property type="entry name" value="PEP_CTERM"/>
    <property type="match status" value="1"/>
</dbReference>
<feature type="domain" description="Ice-binding protein C-terminal" evidence="2">
    <location>
        <begin position="197"/>
        <end position="217"/>
    </location>
</feature>
<comment type="caution">
    <text evidence="3">The sequence shown here is derived from an EMBL/GenBank/DDBJ whole genome shotgun (WGS) entry which is preliminary data.</text>
</comment>
<dbReference type="PROSITE" id="PS51257">
    <property type="entry name" value="PROKAR_LIPOPROTEIN"/>
    <property type="match status" value="1"/>
</dbReference>
<keyword evidence="1" id="KW-0732">Signal</keyword>
<dbReference type="EMBL" id="SAWY01000027">
    <property type="protein sequence ID" value="TPH13926.1"/>
    <property type="molecule type" value="Genomic_DNA"/>
</dbReference>
<evidence type="ECO:0000256" key="1">
    <source>
        <dbReference type="SAM" id="SignalP"/>
    </source>
</evidence>
<dbReference type="OrthoDB" id="6228933at2"/>
<evidence type="ECO:0000313" key="4">
    <source>
        <dbReference type="Proteomes" id="UP000315303"/>
    </source>
</evidence>
<gene>
    <name evidence="3" type="ORF">EPA86_12480</name>
</gene>
<keyword evidence="4" id="KW-1185">Reference proteome</keyword>
<reference evidence="3 4" key="1">
    <citation type="submission" date="2019-01" db="EMBL/GenBank/DDBJ databases">
        <title>Litorilituus lipolytica sp. nov., isolated from intertidal sand of the Yellow Sea in China.</title>
        <authorList>
            <person name="Liu A."/>
        </authorList>
    </citation>
    <scope>NUCLEOTIDE SEQUENCE [LARGE SCALE GENOMIC DNA]</scope>
    <source>
        <strain evidence="3 4">RZ04</strain>
    </source>
</reference>
<dbReference type="RefSeq" id="WP_140604080.1">
    <property type="nucleotide sequence ID" value="NZ_SAWY01000027.1"/>
</dbReference>
<evidence type="ECO:0000313" key="3">
    <source>
        <dbReference type="EMBL" id="TPH13926.1"/>
    </source>
</evidence>
<evidence type="ECO:0000259" key="2">
    <source>
        <dbReference type="Pfam" id="PF07589"/>
    </source>
</evidence>
<dbReference type="Pfam" id="PF07589">
    <property type="entry name" value="PEP-CTERM"/>
    <property type="match status" value="1"/>
</dbReference>
<sequence length="221" mass="23711">MNIKILKAACVSLALSTSCYVNANLIENGDFETGDLSNWNVSSNGNSGCDTDWTVALNDDGICWNLLADPSAGYEAYNSFDGNGPQTFALSQMVDLGALNSYSLAFDYAVTGDNGWTWPIERTFSVIITDGSLVETLFSKSIKSINDPSWFSEVVSFDHSVFAAMDLANISISFNAFIPENFTGPASLGLDNVALTQVPEPSTLAIFALGILGLTSRKIKK</sequence>
<feature type="chain" id="PRO_5021321790" evidence="1">
    <location>
        <begin position="24"/>
        <end position="221"/>
    </location>
</feature>
<accession>A0A502KR00</accession>
<dbReference type="InterPro" id="IPR013424">
    <property type="entry name" value="Ice-binding_C"/>
</dbReference>
<dbReference type="Proteomes" id="UP000315303">
    <property type="component" value="Unassembled WGS sequence"/>
</dbReference>
<proteinExistence type="predicted"/>
<dbReference type="Gene3D" id="2.60.120.260">
    <property type="entry name" value="Galactose-binding domain-like"/>
    <property type="match status" value="1"/>
</dbReference>
<name>A0A502KR00_9GAMM</name>
<feature type="signal peptide" evidence="1">
    <location>
        <begin position="1"/>
        <end position="23"/>
    </location>
</feature>
<dbReference type="AlphaFoldDB" id="A0A502KR00"/>